<dbReference type="STRING" id="39966.A0A369JRL8"/>
<dbReference type="Pfam" id="PF13329">
    <property type="entry name" value="ATG2_CAD"/>
    <property type="match status" value="1"/>
</dbReference>
<feature type="compositionally biased region" description="Low complexity" evidence="13">
    <location>
        <begin position="289"/>
        <end position="312"/>
    </location>
</feature>
<feature type="region of interest" description="Disordered" evidence="13">
    <location>
        <begin position="1596"/>
        <end position="1624"/>
    </location>
</feature>
<organism evidence="14 15">
    <name type="scientific">Hypsizygus marmoreus</name>
    <name type="common">White beech mushroom</name>
    <name type="synonym">Agaricus marmoreus</name>
    <dbReference type="NCBI Taxonomy" id="39966"/>
    <lineage>
        <taxon>Eukaryota</taxon>
        <taxon>Fungi</taxon>
        <taxon>Dikarya</taxon>
        <taxon>Basidiomycota</taxon>
        <taxon>Agaricomycotina</taxon>
        <taxon>Agaricomycetes</taxon>
        <taxon>Agaricomycetidae</taxon>
        <taxon>Agaricales</taxon>
        <taxon>Tricholomatineae</taxon>
        <taxon>Lyophyllaceae</taxon>
        <taxon>Hypsizygus</taxon>
    </lineage>
</organism>
<comment type="similarity">
    <text evidence="3">Belongs to the ATG2 family.</text>
</comment>
<evidence type="ECO:0000256" key="3">
    <source>
        <dbReference type="ARBA" id="ARBA00009714"/>
    </source>
</evidence>
<dbReference type="PANTHER" id="PTHR13190:SF1">
    <property type="entry name" value="AUTOPHAGY-RELATED 2, ISOFORM A"/>
    <property type="match status" value="1"/>
</dbReference>
<dbReference type="EMBL" id="LUEZ02000055">
    <property type="protein sequence ID" value="RDB21446.1"/>
    <property type="molecule type" value="Genomic_DNA"/>
</dbReference>
<feature type="region of interest" description="Disordered" evidence="13">
    <location>
        <begin position="1017"/>
        <end position="1036"/>
    </location>
</feature>
<dbReference type="GO" id="GO:0000045">
    <property type="term" value="P:autophagosome assembly"/>
    <property type="evidence" value="ECO:0007669"/>
    <property type="project" value="TreeGrafter"/>
</dbReference>
<comment type="catalytic activity">
    <reaction evidence="12">
        <text>a 1,2-diacyl-sn-glycero-3-phosphocholine(in) = a 1,2-diacyl-sn-glycero-3-phosphocholine(out)</text>
        <dbReference type="Rhea" id="RHEA:38571"/>
        <dbReference type="ChEBI" id="CHEBI:57643"/>
    </reaction>
</comment>
<sequence>MSSWYSSWLPGLPSINLALPSSLQGRFISFVLKKSLGHFLRPGQLDSRQIDSQIGSGFVQVNDLELDNNAINALLSDLPIVLHDGFISSVIARVPWPNPLTSTLGFSLDSLHLTFHLLPASITPIHRTSNLADSVVSVAESFIHDELTPQEEVTLWESIHPDLASSGHLNHAPDVPGGFDMDPFISAPEELPHLDQDPAGVSIFATLIERLLARFEFDAINTKITLVHPGNMSITVSISDIRYGTEDTPVPAPNKTSSTGQRRKVSIAGFTVSTRNLHPPTSSPHVPQSSTPRTLSPPSSSRPVSPSSSSSSIDEETQFMMSQSLASLPPRPVSPANSVTSSMYQSAVSNAPPLEHGHRSDIRSRTPSPVHQESPPDVPISPTSPQSGLEEHKEEVIMSIGPSPILIELTTLAPPFQIATYPSASSPRKESTGNETLQISVVIGVMAFAFRAWHVRGLISLADVWTSHHPPPETGMQKTDFSQTTSLTLDIAATVKLRSLVLIVPLPSPSETTVKSAENVSFVEYFKRPLVLPSLPCGYLRFHMESIAASISTSVVGETTELRKQAASASPATNILSLHLSLGDISLFSVYGISTATPTLHPTLFASPVLLTDPELPTQYARTHLHPSKDERNPYLPTFEMMDWTDEKHYSNGLKLSLWRTKPKRRHSQADGNLQSRIASPSSPEEGRIGQGQRHTSASLPPAITIDFEKRNSPTMSRRRQQKAPADKIELNVIPLHIFLDLGKALRSDKILTFLDEAIGEQSDSGGKNAGSSLQTDSDCSDSDSGETPPASPRAHDARLREKERRRLERLVLEDLDLDIDYEVTTSSGNKKSLPKHRGAGRQRDLKTSIKLEMIRLEIRCPPPPKRSRRSGAVVIDLHGISLFTGSEPSKPSTRFTDTLLTTTAAPSEGLVFGADLTRVVIACSPVHERLTTSIFSMGSLNVLSDPPVGPPFESSTSPSPFLQPRLLVRRSTNASKSSVTALSVDIPSISVDISKPILDSLQFWADDVSQLIEAAPYEDPSGYGDDTSTERADSRDASLIGSRFFAKSRSGSGSALSSSPGGTQSETVVKITIAEGFVRAMVPRSQGGTVSPFIISASDLDILVELKPEGKDETVVTLGVMDLTIDDMPTPLPTQTLLSLTSPRSLSSAPKSMVKLRFTSFVVPDTTAKESRIKLTLSGFTFTLFPDIGWMSDLGTFSKSPPGTFESVIPSERTRISLKVSEGSIRLLAPSHPGAIVLHIGDLDFSTDIVGSSSESFFRLSIPALALLAVDDTSERETDGDNVIPRHGINFWKGAGFSLLAEIADLSMNFKQMNAMKPPSTRVSIDRVGLRLHLCADSLAPVTAFASDFGSIFKPPEEERAPRPPRGPTMVSKQATTSLGLMASVDELAFKKLPEIGPAPDMISDDLPTNMDYLDESFGSAAGLRELRDEDLDEFDVDEMQPEAPPIINSSNGTGIISRIGGETIKILRPEGIQISEYYFDTLPPDTGSGTVELGETTLRLHIREGDVTLLLYDGYDWPKTRRTIEAEVKEMRRRLAKIRQLVASGQVQDSSVEETSALLFNSLYIGLDRDVEGLESGAIIAAIDEELKDDFDTSSQSSWQSLKPPISGKARARSTRVHGKRLTRSKGPSMEFCLFGLQAEVDNYRPEEPLVSRTLATVRDLEILDHIKTSTWKKFLTSLRSDSRGNVRETDSNMVRVELQSVRPVPGHPSEETRLRAKILPLRLYVDQDAVDFLKRFFSFKDPHASSPANSDTEEIYFQSAEVFPVDLKLDYKPRRVDYRALREGRTIELMNFFHFDGAEMTLRHITLAGITGWPRLFELLNDLWTPDVKATQLVEVISGVAPIRSVVNVGSGVADLVLLPIAQYKKDGRIVRGVQKGTTAFVKSTAIEAIKLGARLATGTQVILEQAEGVLGGQFKEAITAETVQSIAGDESVLRDLDGDDDDDDEDSADKISKYAQQPVDIKEGVQSAYKSLRRNLNSAAQTILAVPMEVYERSGNEGPVRSVIRAVPIAVLKPMIGASEAVSKTLLGLHNSLDPDVRHENEAKYKRR</sequence>
<evidence type="ECO:0000256" key="13">
    <source>
        <dbReference type="SAM" id="MobiDB-lite"/>
    </source>
</evidence>
<accession>A0A369JRL8</accession>
<dbReference type="GO" id="GO:0061723">
    <property type="term" value="P:glycophagy"/>
    <property type="evidence" value="ECO:0007669"/>
    <property type="project" value="TreeGrafter"/>
</dbReference>
<evidence type="ECO:0000256" key="5">
    <source>
        <dbReference type="ARBA" id="ARBA00022448"/>
    </source>
</evidence>
<dbReference type="InParanoid" id="A0A369JRL8"/>
<feature type="compositionally biased region" description="Polar residues" evidence="13">
    <location>
        <begin position="335"/>
        <end position="349"/>
    </location>
</feature>
<proteinExistence type="inferred from homology"/>
<keyword evidence="7" id="KW-0072">Autophagy</keyword>
<evidence type="ECO:0000313" key="15">
    <source>
        <dbReference type="Proteomes" id="UP000076154"/>
    </source>
</evidence>
<feature type="compositionally biased region" description="Basic residues" evidence="13">
    <location>
        <begin position="1612"/>
        <end position="1624"/>
    </location>
</feature>
<keyword evidence="5" id="KW-0813">Transport</keyword>
<feature type="region of interest" description="Disordered" evidence="13">
    <location>
        <begin position="272"/>
        <end position="393"/>
    </location>
</feature>
<evidence type="ECO:0000313" key="14">
    <source>
        <dbReference type="EMBL" id="RDB21446.1"/>
    </source>
</evidence>
<dbReference type="Proteomes" id="UP000076154">
    <property type="component" value="Unassembled WGS sequence"/>
</dbReference>
<dbReference type="GO" id="GO:0043495">
    <property type="term" value="F:protein-membrane adaptor activity"/>
    <property type="evidence" value="ECO:0007669"/>
    <property type="project" value="TreeGrafter"/>
</dbReference>
<feature type="compositionally biased region" description="Polar residues" evidence="13">
    <location>
        <begin position="762"/>
        <end position="778"/>
    </location>
</feature>
<evidence type="ECO:0000256" key="8">
    <source>
        <dbReference type="ARBA" id="ARBA00023055"/>
    </source>
</evidence>
<keyword evidence="9" id="KW-0472">Membrane</keyword>
<comment type="catalytic activity">
    <reaction evidence="10">
        <text>a 1,2-diacyl-sn-glycero-3-phospho-L-serine(in) = a 1,2-diacyl-sn-glycero-3-phospho-L-serine(out)</text>
        <dbReference type="Rhea" id="RHEA:38663"/>
        <dbReference type="ChEBI" id="CHEBI:57262"/>
    </reaction>
</comment>
<feature type="compositionally biased region" description="Basic and acidic residues" evidence="13">
    <location>
        <begin position="355"/>
        <end position="364"/>
    </location>
</feature>
<evidence type="ECO:0000256" key="1">
    <source>
        <dbReference type="ARBA" id="ARBA00004406"/>
    </source>
</evidence>
<dbReference type="OrthoDB" id="18982at2759"/>
<dbReference type="PANTHER" id="PTHR13190">
    <property type="entry name" value="AUTOPHAGY-RELATED 2, ISOFORM A"/>
    <property type="match status" value="1"/>
</dbReference>
<keyword evidence="15" id="KW-1185">Reference proteome</keyword>
<evidence type="ECO:0000256" key="7">
    <source>
        <dbReference type="ARBA" id="ARBA00023006"/>
    </source>
</evidence>
<dbReference type="GO" id="GO:0000422">
    <property type="term" value="P:autophagy of mitochondrion"/>
    <property type="evidence" value="ECO:0007669"/>
    <property type="project" value="TreeGrafter"/>
</dbReference>
<feature type="compositionally biased region" description="Polar residues" evidence="13">
    <location>
        <begin position="670"/>
        <end position="683"/>
    </location>
</feature>
<reference evidence="14" key="1">
    <citation type="submission" date="2018-04" db="EMBL/GenBank/DDBJ databases">
        <title>Whole genome sequencing of Hypsizygus marmoreus.</title>
        <authorList>
            <person name="Choi I.-G."/>
            <person name="Min B."/>
            <person name="Kim J.-G."/>
            <person name="Kim S."/>
            <person name="Oh Y.-L."/>
            <person name="Kong W.-S."/>
            <person name="Park H."/>
            <person name="Jeong J."/>
            <person name="Song E.-S."/>
        </authorList>
    </citation>
    <scope>NUCLEOTIDE SEQUENCE [LARGE SCALE GENOMIC DNA]</scope>
    <source>
        <strain evidence="14">51987-8</strain>
    </source>
</reference>
<evidence type="ECO:0000256" key="2">
    <source>
        <dbReference type="ARBA" id="ARBA00004623"/>
    </source>
</evidence>
<feature type="compositionally biased region" description="Polar residues" evidence="13">
    <location>
        <begin position="272"/>
        <end position="288"/>
    </location>
</feature>
<dbReference type="GO" id="GO:0005789">
    <property type="term" value="C:endoplasmic reticulum membrane"/>
    <property type="evidence" value="ECO:0007669"/>
    <property type="project" value="UniProtKB-SubCell"/>
</dbReference>
<evidence type="ECO:0000256" key="6">
    <source>
        <dbReference type="ARBA" id="ARBA00022824"/>
    </source>
</evidence>
<evidence type="ECO:0000256" key="4">
    <source>
        <dbReference type="ARBA" id="ARBA00018070"/>
    </source>
</evidence>
<comment type="subcellular location">
    <subcellularLocation>
        <location evidence="1">Endoplasmic reticulum membrane</location>
        <topology evidence="1">Peripheral membrane protein</topology>
    </subcellularLocation>
    <subcellularLocation>
        <location evidence="2">Preautophagosomal structure membrane</location>
        <topology evidence="2">Peripheral membrane protein</topology>
    </subcellularLocation>
</comment>
<dbReference type="GO" id="GO:0034045">
    <property type="term" value="C:phagophore assembly site membrane"/>
    <property type="evidence" value="ECO:0007669"/>
    <property type="project" value="UniProtKB-SubCell"/>
</dbReference>
<name>A0A369JRL8_HYPMA</name>
<dbReference type="InterPro" id="IPR026849">
    <property type="entry name" value="ATG2"/>
</dbReference>
<dbReference type="GO" id="GO:0034727">
    <property type="term" value="P:piecemeal microautophagy of the nucleus"/>
    <property type="evidence" value="ECO:0007669"/>
    <property type="project" value="TreeGrafter"/>
</dbReference>
<feature type="region of interest" description="Disordered" evidence="13">
    <location>
        <begin position="661"/>
        <end position="725"/>
    </location>
</feature>
<dbReference type="GO" id="GO:0032266">
    <property type="term" value="F:phosphatidylinositol-3-phosphate binding"/>
    <property type="evidence" value="ECO:0007669"/>
    <property type="project" value="TreeGrafter"/>
</dbReference>
<comment type="catalytic activity">
    <reaction evidence="11">
        <text>a 1,2-diacyl-sn-glycero-3-phosphoethanolamine(in) = a 1,2-diacyl-sn-glycero-3-phosphoethanolamine(out)</text>
        <dbReference type="Rhea" id="RHEA:38895"/>
        <dbReference type="ChEBI" id="CHEBI:64612"/>
    </reaction>
</comment>
<evidence type="ECO:0000256" key="11">
    <source>
        <dbReference type="ARBA" id="ARBA00024615"/>
    </source>
</evidence>
<evidence type="ECO:0000256" key="12">
    <source>
        <dbReference type="ARBA" id="ARBA00024631"/>
    </source>
</evidence>
<keyword evidence="8" id="KW-0445">Lipid transport</keyword>
<evidence type="ECO:0000256" key="9">
    <source>
        <dbReference type="ARBA" id="ARBA00023136"/>
    </source>
</evidence>
<dbReference type="GO" id="GO:0061709">
    <property type="term" value="P:reticulophagy"/>
    <property type="evidence" value="ECO:0007669"/>
    <property type="project" value="TreeGrafter"/>
</dbReference>
<protein>
    <recommendedName>
        <fullName evidence="4">Autophagy-related protein 2</fullName>
    </recommendedName>
</protein>
<evidence type="ECO:0000256" key="10">
    <source>
        <dbReference type="ARBA" id="ARBA00024479"/>
    </source>
</evidence>
<gene>
    <name evidence="14" type="primary">ATG2</name>
    <name evidence="14" type="ORF">Hypma_011666</name>
</gene>
<dbReference type="GO" id="GO:0006869">
    <property type="term" value="P:lipid transport"/>
    <property type="evidence" value="ECO:0007669"/>
    <property type="project" value="UniProtKB-KW"/>
</dbReference>
<feature type="region of interest" description="Disordered" evidence="13">
    <location>
        <begin position="761"/>
        <end position="802"/>
    </location>
</feature>
<comment type="caution">
    <text evidence="14">The sequence shown here is derived from an EMBL/GenBank/DDBJ whole genome shotgun (WGS) entry which is preliminary data.</text>
</comment>
<keyword evidence="6" id="KW-0256">Endoplasmic reticulum</keyword>
<dbReference type="GO" id="GO:0061908">
    <property type="term" value="C:phagophore"/>
    <property type="evidence" value="ECO:0007669"/>
    <property type="project" value="TreeGrafter"/>
</dbReference>